<accession>A0A9Q1GBQ4</accession>
<evidence type="ECO:0000313" key="1">
    <source>
        <dbReference type="EMBL" id="KAJ8380574.1"/>
    </source>
</evidence>
<dbReference type="Proteomes" id="UP001152622">
    <property type="component" value="Chromosome 1"/>
</dbReference>
<comment type="caution">
    <text evidence="1">The sequence shown here is derived from an EMBL/GenBank/DDBJ whole genome shotgun (WGS) entry which is preliminary data.</text>
</comment>
<name>A0A9Q1GBQ4_SYNKA</name>
<gene>
    <name evidence="1" type="ORF">SKAU_G00013520</name>
</gene>
<proteinExistence type="predicted"/>
<protein>
    <submittedName>
        <fullName evidence="1">Uncharacterized protein</fullName>
    </submittedName>
</protein>
<organism evidence="1 2">
    <name type="scientific">Synaphobranchus kaupii</name>
    <name type="common">Kaup's arrowtooth eel</name>
    <dbReference type="NCBI Taxonomy" id="118154"/>
    <lineage>
        <taxon>Eukaryota</taxon>
        <taxon>Metazoa</taxon>
        <taxon>Chordata</taxon>
        <taxon>Craniata</taxon>
        <taxon>Vertebrata</taxon>
        <taxon>Euteleostomi</taxon>
        <taxon>Actinopterygii</taxon>
        <taxon>Neopterygii</taxon>
        <taxon>Teleostei</taxon>
        <taxon>Anguilliformes</taxon>
        <taxon>Synaphobranchidae</taxon>
        <taxon>Synaphobranchus</taxon>
    </lineage>
</organism>
<dbReference type="AlphaFoldDB" id="A0A9Q1GBQ4"/>
<reference evidence="1" key="1">
    <citation type="journal article" date="2023" name="Science">
        <title>Genome structures resolve the early diversification of teleost fishes.</title>
        <authorList>
            <person name="Parey E."/>
            <person name="Louis A."/>
            <person name="Montfort J."/>
            <person name="Bouchez O."/>
            <person name="Roques C."/>
            <person name="Iampietro C."/>
            <person name="Lluch J."/>
            <person name="Castinel A."/>
            <person name="Donnadieu C."/>
            <person name="Desvignes T."/>
            <person name="Floi Bucao C."/>
            <person name="Jouanno E."/>
            <person name="Wen M."/>
            <person name="Mejri S."/>
            <person name="Dirks R."/>
            <person name="Jansen H."/>
            <person name="Henkel C."/>
            <person name="Chen W.J."/>
            <person name="Zahm M."/>
            <person name="Cabau C."/>
            <person name="Klopp C."/>
            <person name="Thompson A.W."/>
            <person name="Robinson-Rechavi M."/>
            <person name="Braasch I."/>
            <person name="Lecointre G."/>
            <person name="Bobe J."/>
            <person name="Postlethwait J.H."/>
            <person name="Berthelot C."/>
            <person name="Roest Crollius H."/>
            <person name="Guiguen Y."/>
        </authorList>
    </citation>
    <scope>NUCLEOTIDE SEQUENCE</scope>
    <source>
        <strain evidence="1">WJC10195</strain>
    </source>
</reference>
<sequence length="74" mass="8658">MVIKQEGLESHNIWDHPFTLLWEGLRVEAGRQQASERRHRPLRACLRGWLQLQMTDVINIYFRSSGLKDPTVTA</sequence>
<keyword evidence="2" id="KW-1185">Reference proteome</keyword>
<dbReference type="EMBL" id="JAINUF010000001">
    <property type="protein sequence ID" value="KAJ8380574.1"/>
    <property type="molecule type" value="Genomic_DNA"/>
</dbReference>
<evidence type="ECO:0000313" key="2">
    <source>
        <dbReference type="Proteomes" id="UP001152622"/>
    </source>
</evidence>